<evidence type="ECO:0000313" key="2">
    <source>
        <dbReference type="EMBL" id="KAK3796520.1"/>
    </source>
</evidence>
<keyword evidence="3" id="KW-1185">Reference proteome</keyword>
<dbReference type="PANTHER" id="PTHR31511:SF12">
    <property type="entry name" value="RHO TERMINATION FACTOR N-TERMINAL DOMAIN-CONTAINING PROTEIN"/>
    <property type="match status" value="1"/>
</dbReference>
<feature type="region of interest" description="Disordered" evidence="1">
    <location>
        <begin position="40"/>
        <end position="60"/>
    </location>
</feature>
<dbReference type="PANTHER" id="PTHR31511">
    <property type="entry name" value="PROTEIN CBG23764"/>
    <property type="match status" value="1"/>
</dbReference>
<accession>A0AAE1AYN0</accession>
<evidence type="ECO:0000313" key="3">
    <source>
        <dbReference type="Proteomes" id="UP001283361"/>
    </source>
</evidence>
<proteinExistence type="predicted"/>
<evidence type="ECO:0000256" key="1">
    <source>
        <dbReference type="SAM" id="MobiDB-lite"/>
    </source>
</evidence>
<reference evidence="2" key="1">
    <citation type="journal article" date="2023" name="G3 (Bethesda)">
        <title>A reference genome for the long-term kleptoplast-retaining sea slug Elysia crispata morphotype clarki.</title>
        <authorList>
            <person name="Eastman K.E."/>
            <person name="Pendleton A.L."/>
            <person name="Shaikh M.A."/>
            <person name="Suttiyut T."/>
            <person name="Ogas R."/>
            <person name="Tomko P."/>
            <person name="Gavelis G."/>
            <person name="Widhalm J.R."/>
            <person name="Wisecaver J.H."/>
        </authorList>
    </citation>
    <scope>NUCLEOTIDE SEQUENCE</scope>
    <source>
        <strain evidence="2">ECLA1</strain>
    </source>
</reference>
<organism evidence="2 3">
    <name type="scientific">Elysia crispata</name>
    <name type="common">lettuce slug</name>
    <dbReference type="NCBI Taxonomy" id="231223"/>
    <lineage>
        <taxon>Eukaryota</taxon>
        <taxon>Metazoa</taxon>
        <taxon>Spiralia</taxon>
        <taxon>Lophotrochozoa</taxon>
        <taxon>Mollusca</taxon>
        <taxon>Gastropoda</taxon>
        <taxon>Heterobranchia</taxon>
        <taxon>Euthyneura</taxon>
        <taxon>Panpulmonata</taxon>
        <taxon>Sacoglossa</taxon>
        <taxon>Placobranchoidea</taxon>
        <taxon>Plakobranchidae</taxon>
        <taxon>Elysia</taxon>
    </lineage>
</organism>
<protein>
    <submittedName>
        <fullName evidence="2">Uncharacterized protein</fullName>
    </submittedName>
</protein>
<dbReference type="EMBL" id="JAWDGP010000875">
    <property type="protein sequence ID" value="KAK3796520.1"/>
    <property type="molecule type" value="Genomic_DNA"/>
</dbReference>
<gene>
    <name evidence="2" type="ORF">RRG08_003239</name>
</gene>
<dbReference type="Proteomes" id="UP001283361">
    <property type="component" value="Unassembled WGS sequence"/>
</dbReference>
<dbReference type="AlphaFoldDB" id="A0AAE1AYN0"/>
<comment type="caution">
    <text evidence="2">The sequence shown here is derived from an EMBL/GenBank/DDBJ whole genome shotgun (WGS) entry which is preliminary data.</text>
</comment>
<sequence>MDAYIEQLLAEMPDSTLQDVVRNILDEPIPEAVKRRLLKPLQPRKYRPSTPPRKAKERKRKAILDEPIPEAVKRHLLKPLQPRKYRPIPPPRKAKARKRKVIQEEFDPIPSQKVLRSVEDYQEELLGLFEEPEELAFRRTRWTLGNFLRGWQMDVPQGHPQGADPRTFLQSVEPQIREKLEEELRALRGGLKFQLAIKVELVKANPDGSEEFIEPILRHKQEAVLQKNEITAALEEAFPRLQETLEKWTQRGSGWAVVQVRKLWLDIARYQPLRGGSYIPLPPALKSKKAVVNVKNKDDHCLRWALRSALFQAAKDPHRPTKYPTADGLDFAGIDAPTPISQIGKVERQNDLAINVFGWDKGVIVHHISKQPEDMPRTNLLLIQKAGKFHYTWIKNLNRLLYDQN</sequence>
<name>A0AAE1AYN0_9GAST</name>